<organism evidence="8 9">
    <name type="scientific">Bacillus methanolicus (strain MGA3 / ATCC 53907)</name>
    <dbReference type="NCBI Taxonomy" id="796606"/>
    <lineage>
        <taxon>Bacteria</taxon>
        <taxon>Bacillati</taxon>
        <taxon>Bacillota</taxon>
        <taxon>Bacilli</taxon>
        <taxon>Bacillales</taxon>
        <taxon>Bacillaceae</taxon>
        <taxon>Bacillus</taxon>
    </lineage>
</organism>
<dbReference type="CDD" id="cd02573">
    <property type="entry name" value="PseudoU_synth_EcTruB"/>
    <property type="match status" value="1"/>
</dbReference>
<comment type="function">
    <text evidence="5">Responsible for synthesis of pseudouridine from uracil-55 in the psi GC loop of transfer RNAs.</text>
</comment>
<dbReference type="InterPro" id="IPR020103">
    <property type="entry name" value="PsdUridine_synth_cat_dom_sf"/>
</dbReference>
<dbReference type="GO" id="GO:1990481">
    <property type="term" value="P:mRNA pseudouridine synthesis"/>
    <property type="evidence" value="ECO:0007669"/>
    <property type="project" value="TreeGrafter"/>
</dbReference>
<dbReference type="eggNOG" id="COG0130">
    <property type="taxonomic scope" value="Bacteria"/>
</dbReference>
<keyword evidence="3 5" id="KW-0819">tRNA processing</keyword>
<comment type="similarity">
    <text evidence="2 5">Belongs to the pseudouridine synthase TruB family. Type 1 subfamily.</text>
</comment>
<dbReference type="AlphaFoldDB" id="I3DZF6"/>
<proteinExistence type="inferred from homology"/>
<dbReference type="Gene3D" id="3.30.2350.10">
    <property type="entry name" value="Pseudouridine synthase"/>
    <property type="match status" value="1"/>
</dbReference>
<dbReference type="HAMAP" id="MF_01080">
    <property type="entry name" value="TruB_bact"/>
    <property type="match status" value="1"/>
</dbReference>
<dbReference type="Pfam" id="PF16198">
    <property type="entry name" value="TruB_C_2"/>
    <property type="match status" value="1"/>
</dbReference>
<evidence type="ECO:0000256" key="3">
    <source>
        <dbReference type="ARBA" id="ARBA00022694"/>
    </source>
</evidence>
<dbReference type="Proteomes" id="UP000027602">
    <property type="component" value="Chromosome"/>
</dbReference>
<dbReference type="OrthoDB" id="9802309at2"/>
<dbReference type="GO" id="GO:0031119">
    <property type="term" value="P:tRNA pseudouridine synthesis"/>
    <property type="evidence" value="ECO:0007669"/>
    <property type="project" value="UniProtKB-UniRule"/>
</dbReference>
<evidence type="ECO:0000256" key="1">
    <source>
        <dbReference type="ARBA" id="ARBA00000385"/>
    </source>
</evidence>
<dbReference type="HOGENOM" id="CLU_032087_0_1_9"/>
<gene>
    <name evidence="5 8" type="primary">truB</name>
    <name evidence="8" type="ORF">BMMGA3_06340</name>
</gene>
<feature type="active site" description="Nucleophile" evidence="5">
    <location>
        <position position="38"/>
    </location>
</feature>
<reference evidence="8 9" key="1">
    <citation type="journal article" date="2015" name="BMC Genomics">
        <title>Transcriptome analysis of thermophilic methylotrophic Bacillus methanolicus MGA3 using RNA-sequencing provides detailed insights into its previously uncharted transcriptional landscape.</title>
        <authorList>
            <person name="Irla M."/>
            <person name="Neshat A."/>
            <person name="Brautaset T."/>
            <person name="Ruckert C."/>
            <person name="Kalinowski J."/>
            <person name="Wendisch V.F."/>
        </authorList>
    </citation>
    <scope>NUCLEOTIDE SEQUENCE [LARGE SCALE GENOMIC DNA]</scope>
    <source>
        <strain evidence="9">MGA3 / ATCC 53907</strain>
    </source>
</reference>
<keyword evidence="9" id="KW-1185">Reference proteome</keyword>
<dbReference type="PANTHER" id="PTHR13767">
    <property type="entry name" value="TRNA-PSEUDOURIDINE SYNTHASE"/>
    <property type="match status" value="1"/>
</dbReference>
<feature type="domain" description="tRNA pseudouridylate synthase B C-terminal" evidence="7">
    <location>
        <begin position="179"/>
        <end position="237"/>
    </location>
</feature>
<protein>
    <recommendedName>
        <fullName evidence="5">tRNA pseudouridine synthase B</fullName>
        <ecNumber evidence="5">5.4.99.25</ecNumber>
    </recommendedName>
    <alternativeName>
        <fullName evidence="5">tRNA pseudouridine(55) synthase</fullName>
        <shortName evidence="5">Psi55 synthase</shortName>
    </alternativeName>
    <alternativeName>
        <fullName evidence="5">tRNA pseudouridylate synthase</fullName>
    </alternativeName>
    <alternativeName>
        <fullName evidence="5">tRNA-uridine isomerase</fullName>
    </alternativeName>
</protein>
<dbReference type="InterPro" id="IPR002501">
    <property type="entry name" value="PsdUridine_synth_N"/>
</dbReference>
<evidence type="ECO:0000313" key="9">
    <source>
        <dbReference type="Proteomes" id="UP000027602"/>
    </source>
</evidence>
<evidence type="ECO:0000259" key="6">
    <source>
        <dbReference type="Pfam" id="PF01509"/>
    </source>
</evidence>
<evidence type="ECO:0000256" key="4">
    <source>
        <dbReference type="ARBA" id="ARBA00023235"/>
    </source>
</evidence>
<evidence type="ECO:0000256" key="2">
    <source>
        <dbReference type="ARBA" id="ARBA00005642"/>
    </source>
</evidence>
<sequence>MDGILPLFKPKGMTSHDCVFKLRKMLKIKKIGHTGTLDPDVNGVLPICIGKATKVAEYITEAGKTYEGEVTIGYSTTTEDASGDIVEQMPGIKTFTREEILQVLHSFRGEIVQTPPMYSAVKVNGKRLYEYARLGIEVERPSRKVTIYSIELLDERNIFEGETVTFRFRVSCSKGTYIRTLAVMIGEKLGFPAHMSDLIRIQSAGFTLADSLTFEQIQTMIDNETISEALFPVEAALSHLPKYQLDDKVAEKVKNGAVLSTPKQLEKLDGPVVFETKTGIALAIYKLHPLKKGFMKPEKVLRNE</sequence>
<dbReference type="EC" id="5.4.99.25" evidence="5"/>
<dbReference type="PANTHER" id="PTHR13767:SF2">
    <property type="entry name" value="PSEUDOURIDYLATE SYNTHASE TRUB1"/>
    <property type="match status" value="1"/>
</dbReference>
<dbReference type="GO" id="GO:0003723">
    <property type="term" value="F:RNA binding"/>
    <property type="evidence" value="ECO:0007669"/>
    <property type="project" value="InterPro"/>
</dbReference>
<accession>I3DZF6</accession>
<feature type="domain" description="Pseudouridine synthase II N-terminal" evidence="6">
    <location>
        <begin position="23"/>
        <end position="178"/>
    </location>
</feature>
<dbReference type="GO" id="GO:0160148">
    <property type="term" value="F:tRNA pseudouridine(55) synthase activity"/>
    <property type="evidence" value="ECO:0007669"/>
    <property type="project" value="UniProtKB-EC"/>
</dbReference>
<dbReference type="Pfam" id="PF01509">
    <property type="entry name" value="TruB_N"/>
    <property type="match status" value="1"/>
</dbReference>
<comment type="catalytic activity">
    <reaction evidence="1 5">
        <text>uridine(55) in tRNA = pseudouridine(55) in tRNA</text>
        <dbReference type="Rhea" id="RHEA:42532"/>
        <dbReference type="Rhea" id="RHEA-COMP:10101"/>
        <dbReference type="Rhea" id="RHEA-COMP:10102"/>
        <dbReference type="ChEBI" id="CHEBI:65314"/>
        <dbReference type="ChEBI" id="CHEBI:65315"/>
        <dbReference type="EC" id="5.4.99.25"/>
    </reaction>
</comment>
<keyword evidence="4 5" id="KW-0413">Isomerase</keyword>
<dbReference type="EMBL" id="CP007739">
    <property type="protein sequence ID" value="AIE59696.1"/>
    <property type="molecule type" value="Genomic_DNA"/>
</dbReference>
<dbReference type="RefSeq" id="WP_003349117.1">
    <property type="nucleotide sequence ID" value="NZ_ADWW01000004.1"/>
</dbReference>
<dbReference type="NCBIfam" id="TIGR00431">
    <property type="entry name" value="TruB"/>
    <property type="match status" value="1"/>
</dbReference>
<dbReference type="STRING" id="796606.BMMGA3_06340"/>
<evidence type="ECO:0000259" key="7">
    <source>
        <dbReference type="Pfam" id="PF16198"/>
    </source>
</evidence>
<name>I3DZF6_BACMM</name>
<dbReference type="InterPro" id="IPR014780">
    <property type="entry name" value="tRNA_psdUridine_synth_TruB"/>
</dbReference>
<dbReference type="KEGG" id="bmet:BMMGA3_06340"/>
<dbReference type="InterPro" id="IPR032819">
    <property type="entry name" value="TruB_C"/>
</dbReference>
<evidence type="ECO:0000313" key="8">
    <source>
        <dbReference type="EMBL" id="AIE59696.1"/>
    </source>
</evidence>
<evidence type="ECO:0000256" key="5">
    <source>
        <dbReference type="HAMAP-Rule" id="MF_01080"/>
    </source>
</evidence>
<dbReference type="SUPFAM" id="SSF55120">
    <property type="entry name" value="Pseudouridine synthase"/>
    <property type="match status" value="1"/>
</dbReference>
<dbReference type="FunFam" id="3.30.2350.10:FF:000011">
    <property type="entry name" value="tRNA pseudouridine synthase B"/>
    <property type="match status" value="1"/>
</dbReference>